<evidence type="ECO:0000313" key="3">
    <source>
        <dbReference type="Proteomes" id="UP000054144"/>
    </source>
</evidence>
<reference evidence="2 3" key="1">
    <citation type="journal article" date="2015" name="Fungal Genet. Biol.">
        <title>Evolution of novel wood decay mechanisms in Agaricales revealed by the genome sequences of Fistulina hepatica and Cylindrobasidium torrendii.</title>
        <authorList>
            <person name="Floudas D."/>
            <person name="Held B.W."/>
            <person name="Riley R."/>
            <person name="Nagy L.G."/>
            <person name="Koehler G."/>
            <person name="Ransdell A.S."/>
            <person name="Younus H."/>
            <person name="Chow J."/>
            <person name="Chiniquy J."/>
            <person name="Lipzen A."/>
            <person name="Tritt A."/>
            <person name="Sun H."/>
            <person name="Haridas S."/>
            <person name="LaButti K."/>
            <person name="Ohm R.A."/>
            <person name="Kues U."/>
            <person name="Blanchette R.A."/>
            <person name="Grigoriev I.V."/>
            <person name="Minto R.E."/>
            <person name="Hibbett D.S."/>
        </authorList>
    </citation>
    <scope>NUCLEOTIDE SEQUENCE [LARGE SCALE GENOMIC DNA]</scope>
    <source>
        <strain evidence="2 3">ATCC 64428</strain>
    </source>
</reference>
<sequence length="98" mass="10734">MCLHEPLSDLYTGSANGLVRQEYGVLLLTGESDNDINVWEIQTSSSTVDETCTGDCLPPKTSVTDILEYALSKFVAITSVSSCEARREDCRQAAIWLT</sequence>
<protein>
    <recommendedName>
        <fullName evidence="4">WD40 repeat-like protein</fullName>
    </recommendedName>
</protein>
<dbReference type="AlphaFoldDB" id="A0A0D7AC11"/>
<name>A0A0D7AC11_9AGAR</name>
<dbReference type="EMBL" id="KN881841">
    <property type="protein sequence ID" value="KIY48368.1"/>
    <property type="molecule type" value="Genomic_DNA"/>
</dbReference>
<organism evidence="2 3">
    <name type="scientific">Fistulina hepatica ATCC 64428</name>
    <dbReference type="NCBI Taxonomy" id="1128425"/>
    <lineage>
        <taxon>Eukaryota</taxon>
        <taxon>Fungi</taxon>
        <taxon>Dikarya</taxon>
        <taxon>Basidiomycota</taxon>
        <taxon>Agaricomycotina</taxon>
        <taxon>Agaricomycetes</taxon>
        <taxon>Agaricomycetidae</taxon>
        <taxon>Agaricales</taxon>
        <taxon>Fistulinaceae</taxon>
        <taxon>Fistulina</taxon>
    </lineage>
</organism>
<accession>A0A0D7AC11</accession>
<keyword evidence="3" id="KW-1185">Reference proteome</keyword>
<evidence type="ECO:0008006" key="4">
    <source>
        <dbReference type="Google" id="ProtNLM"/>
    </source>
</evidence>
<proteinExistence type="predicted"/>
<feature type="repeat" description="WD" evidence="1">
    <location>
        <begin position="26"/>
        <end position="49"/>
    </location>
</feature>
<dbReference type="Proteomes" id="UP000054144">
    <property type="component" value="Unassembled WGS sequence"/>
</dbReference>
<dbReference type="InterPro" id="IPR001680">
    <property type="entry name" value="WD40_rpt"/>
</dbReference>
<evidence type="ECO:0000313" key="2">
    <source>
        <dbReference type="EMBL" id="KIY48368.1"/>
    </source>
</evidence>
<keyword evidence="1" id="KW-0853">WD repeat</keyword>
<dbReference type="PROSITE" id="PS50082">
    <property type="entry name" value="WD_REPEATS_2"/>
    <property type="match status" value="1"/>
</dbReference>
<gene>
    <name evidence="2" type="ORF">FISHEDRAFT_73715</name>
</gene>
<dbReference type="OrthoDB" id="7832001at2759"/>
<evidence type="ECO:0000256" key="1">
    <source>
        <dbReference type="PROSITE-ProRule" id="PRU00221"/>
    </source>
</evidence>